<keyword evidence="3" id="KW-0560">Oxidoreductase</keyword>
<evidence type="ECO:0000313" key="4">
    <source>
        <dbReference type="Proteomes" id="UP000031866"/>
    </source>
</evidence>
<dbReference type="KEGG" id="cbei:LF65_00692"/>
<dbReference type="SUPFAM" id="SSF53807">
    <property type="entry name" value="Helical backbone' metal receptor"/>
    <property type="match status" value="1"/>
</dbReference>
<sequence length="442" mass="49238">MSKIIEQPRFSCALGAQQTVIAIKRGVPILHSGPGCSNKISSLIGQGEGYAGGNTIPCTNATEADVVFGGERKLKNVIDGAFQVIDADLYVVLTGCTSDIVGDDVGSVTSKYQEGDKPIVYVETGGFKSNNYVSHSEVVNAIIDQYVDKFKNSNGVKKGLVNVFATVPYQDPYWSGNLEEIKRVLEGIGLEVNILFGNESNGIEEWKTIPNAEFNIVASSWVGLNIAEHLKNKYKTPYVHFPYLPIGAIATSKFLRQVGEFADLDKNKVENFIKKEEEKFYFHIEKTADFMLEFRYGLPRKFYSILDSSYSLGFSKFLLNELGILPGKQFIIDDTPEQYKESIIKEFESISEYRSAEVEFNVDAGAVQLEIEKEKEKDFQEGRALILGSGWDRDLAAKLNADLLITSVPVTYRLVLNCGYAGYNGGLRAIEDIYDRVLNTYR</sequence>
<dbReference type="CDD" id="cd01971">
    <property type="entry name" value="Nitrogenase_VnfN_like"/>
    <property type="match status" value="1"/>
</dbReference>
<evidence type="ECO:0000313" key="2">
    <source>
        <dbReference type="EMBL" id="AJG97323.1"/>
    </source>
</evidence>
<proteinExistence type="predicted"/>
<gene>
    <name evidence="3" type="ORF">DFH45_001393</name>
    <name evidence="2" type="ORF">LF65_00692</name>
</gene>
<dbReference type="EMBL" id="JABSXK010000001">
    <property type="protein sequence ID" value="NRV08430.1"/>
    <property type="molecule type" value="Genomic_DNA"/>
</dbReference>
<organism evidence="2 4">
    <name type="scientific">Clostridium beijerinckii</name>
    <name type="common">Clostridium MP</name>
    <dbReference type="NCBI Taxonomy" id="1520"/>
    <lineage>
        <taxon>Bacteria</taxon>
        <taxon>Bacillati</taxon>
        <taxon>Bacillota</taxon>
        <taxon>Clostridia</taxon>
        <taxon>Eubacteriales</taxon>
        <taxon>Clostridiaceae</taxon>
        <taxon>Clostridium</taxon>
    </lineage>
</organism>
<feature type="domain" description="Nitrogenase/oxidoreductase component 1" evidence="1">
    <location>
        <begin position="12"/>
        <end position="437"/>
    </location>
</feature>
<dbReference type="PANTHER" id="PTHR42956">
    <property type="entry name" value="NITROGENASE IRON-MOLYBDENUM COFACTOR BIOSYNTHESIS PROTEIN NIFE"/>
    <property type="match status" value="1"/>
</dbReference>
<dbReference type="STRING" id="1520.LF65_00692"/>
<dbReference type="AlphaFoldDB" id="A0A0B5QKS0"/>
<dbReference type="PANTHER" id="PTHR42956:SF1">
    <property type="entry name" value="NITROGENASE IRON-MOLYBDENUM COFACTOR BIOSYNTHESIS PROTEIN NIFE"/>
    <property type="match status" value="1"/>
</dbReference>
<dbReference type="Pfam" id="PF00148">
    <property type="entry name" value="Oxidored_nitro"/>
    <property type="match status" value="1"/>
</dbReference>
<evidence type="ECO:0000259" key="1">
    <source>
        <dbReference type="Pfam" id="PF00148"/>
    </source>
</evidence>
<dbReference type="EC" id="1.18.6.1" evidence="3"/>
<accession>A0A0B5QKS0</accession>
<dbReference type="InterPro" id="IPR000510">
    <property type="entry name" value="Nase/OxRdtase_comp1"/>
</dbReference>
<dbReference type="InterPro" id="IPR049939">
    <property type="entry name" value="NifE-like"/>
</dbReference>
<dbReference type="Proteomes" id="UP000031866">
    <property type="component" value="Chromosome"/>
</dbReference>
<dbReference type="GO" id="GO:0016163">
    <property type="term" value="F:nitrogenase activity"/>
    <property type="evidence" value="ECO:0007669"/>
    <property type="project" value="UniProtKB-EC"/>
</dbReference>
<protein>
    <submittedName>
        <fullName evidence="2">Hydrogenase</fullName>
    </submittedName>
    <submittedName>
        <fullName evidence="3">Nitrogenase molybdenum-iron protein beta chain</fullName>
        <ecNumber evidence="3">1.18.6.1</ecNumber>
    </submittedName>
</protein>
<dbReference type="Proteomes" id="UP000821656">
    <property type="component" value="Unassembled WGS sequence"/>
</dbReference>
<evidence type="ECO:0000313" key="3">
    <source>
        <dbReference type="EMBL" id="NRV08430.1"/>
    </source>
</evidence>
<dbReference type="Gene3D" id="3.40.50.1980">
    <property type="entry name" value="Nitrogenase molybdenum iron protein domain"/>
    <property type="match status" value="3"/>
</dbReference>
<dbReference type="OrthoDB" id="9802175at2"/>
<dbReference type="RefSeq" id="WP_041894093.1">
    <property type="nucleotide sequence ID" value="NZ_CP010086.2"/>
</dbReference>
<reference evidence="3" key="3">
    <citation type="submission" date="2020-05" db="EMBL/GenBank/DDBJ databases">
        <title>Genomic insights into acetone-butanol-ethanol (ABE) fermentation by sequencing solventogenic clostridia strains.</title>
        <authorList>
            <person name="Brown S."/>
        </authorList>
    </citation>
    <scope>NUCLEOTIDE SEQUENCE</scope>
    <source>
        <strain evidence="3">DJ126</strain>
    </source>
</reference>
<reference evidence="4" key="1">
    <citation type="submission" date="2014-12" db="EMBL/GenBank/DDBJ databases">
        <title>Genome sequence of Clostridium beijerinckii strain 59B.</title>
        <authorList>
            <person name="Little G.T."/>
            <person name="Minton N.P."/>
        </authorList>
    </citation>
    <scope>NUCLEOTIDE SEQUENCE [LARGE SCALE GENOMIC DNA]</scope>
    <source>
        <strain evidence="4">59B</strain>
    </source>
</reference>
<reference evidence="2" key="2">
    <citation type="submission" date="2016-02" db="EMBL/GenBank/DDBJ databases">
        <title>Genome sequence of Clostridium beijerinckii strain 59B.</title>
        <authorList>
            <person name="Little G.T."/>
            <person name="Minton N.P."/>
        </authorList>
    </citation>
    <scope>NUCLEOTIDE SEQUENCE</scope>
    <source>
        <strain evidence="2">NCIMB 14988</strain>
    </source>
</reference>
<name>A0A0B5QKS0_CLOBE</name>
<dbReference type="EMBL" id="CP010086">
    <property type="protein sequence ID" value="AJG97323.1"/>
    <property type="molecule type" value="Genomic_DNA"/>
</dbReference>